<organism evidence="2">
    <name type="scientific">marine sediment metagenome</name>
    <dbReference type="NCBI Taxonomy" id="412755"/>
    <lineage>
        <taxon>unclassified sequences</taxon>
        <taxon>metagenomes</taxon>
        <taxon>ecological metagenomes</taxon>
    </lineage>
</organism>
<dbReference type="AlphaFoldDB" id="X1G2I4"/>
<gene>
    <name evidence="2" type="ORF">S03H2_07951</name>
</gene>
<comment type="caution">
    <text evidence="2">The sequence shown here is derived from an EMBL/GenBank/DDBJ whole genome shotgun (WGS) entry which is preliminary data.</text>
</comment>
<accession>X1G2I4</accession>
<evidence type="ECO:0000313" key="2">
    <source>
        <dbReference type="EMBL" id="GAH27248.1"/>
    </source>
</evidence>
<proteinExistence type="predicted"/>
<feature type="compositionally biased region" description="Basic and acidic residues" evidence="1">
    <location>
        <begin position="1"/>
        <end position="17"/>
    </location>
</feature>
<sequence length="41" mass="4784">MDAIENLKKTIQEAAKQHKERCKRLKDAVKESKESRQKQTG</sequence>
<feature type="region of interest" description="Disordered" evidence="1">
    <location>
        <begin position="1"/>
        <end position="41"/>
    </location>
</feature>
<name>X1G2I4_9ZZZZ</name>
<evidence type="ECO:0000256" key="1">
    <source>
        <dbReference type="SAM" id="MobiDB-lite"/>
    </source>
</evidence>
<dbReference type="EMBL" id="BARU01003770">
    <property type="protein sequence ID" value="GAH27248.1"/>
    <property type="molecule type" value="Genomic_DNA"/>
</dbReference>
<protein>
    <submittedName>
        <fullName evidence="2">Uncharacterized protein</fullName>
    </submittedName>
</protein>
<feature type="compositionally biased region" description="Basic and acidic residues" evidence="1">
    <location>
        <begin position="25"/>
        <end position="41"/>
    </location>
</feature>
<reference evidence="2" key="1">
    <citation type="journal article" date="2014" name="Front. Microbiol.">
        <title>High frequency of phylogenetically diverse reductive dehalogenase-homologous genes in deep subseafloor sedimentary metagenomes.</title>
        <authorList>
            <person name="Kawai M."/>
            <person name="Futagami T."/>
            <person name="Toyoda A."/>
            <person name="Takaki Y."/>
            <person name="Nishi S."/>
            <person name="Hori S."/>
            <person name="Arai W."/>
            <person name="Tsubouchi T."/>
            <person name="Morono Y."/>
            <person name="Uchiyama I."/>
            <person name="Ito T."/>
            <person name="Fujiyama A."/>
            <person name="Inagaki F."/>
            <person name="Takami H."/>
        </authorList>
    </citation>
    <scope>NUCLEOTIDE SEQUENCE</scope>
    <source>
        <strain evidence="2">Expedition CK06-06</strain>
    </source>
</reference>